<dbReference type="EMBL" id="ML143469">
    <property type="protein sequence ID" value="TBU24993.1"/>
    <property type="molecule type" value="Genomic_DNA"/>
</dbReference>
<name>A0A4V2JZG2_9APHY</name>
<protein>
    <submittedName>
        <fullName evidence="1">Uncharacterized protein</fullName>
    </submittedName>
</protein>
<proteinExistence type="predicted"/>
<sequence length="205" mass="22365">MRRPSPRGQLSRGSQAPTWCFDDVRLASSNFRIRRTDHRCRPSHTTRAISGVKRGVLASTHPQTRQDVPRSDWCPSRHSSRENLVFAGEPFAPQNMNPAKPLAPARSCVPALTPCQAGKLALDGSDNQHTPIASTRKLHNCSLSSGSDISALRSGRRPRCHPRTPPAMLDLILDFAAIPACSLLTGVEIVSSIYSTVTIDSVRLP</sequence>
<gene>
    <name evidence="1" type="ORF">BD311DRAFT_530694</name>
</gene>
<reference evidence="1" key="1">
    <citation type="submission" date="2019-01" db="EMBL/GenBank/DDBJ databases">
        <title>Draft genome sequences of three monokaryotic isolates of the white-rot basidiomycete fungus Dichomitus squalens.</title>
        <authorList>
            <consortium name="DOE Joint Genome Institute"/>
            <person name="Lopez S.C."/>
            <person name="Andreopoulos B."/>
            <person name="Pangilinan J."/>
            <person name="Lipzen A."/>
            <person name="Riley R."/>
            <person name="Ahrendt S."/>
            <person name="Ng V."/>
            <person name="Barry K."/>
            <person name="Daum C."/>
            <person name="Grigoriev I.V."/>
            <person name="Hilden K.S."/>
            <person name="Makela M.R."/>
            <person name="de Vries R.P."/>
        </authorList>
    </citation>
    <scope>NUCLEOTIDE SEQUENCE [LARGE SCALE GENOMIC DNA]</scope>
    <source>
        <strain evidence="1">OM18370.1</strain>
    </source>
</reference>
<evidence type="ECO:0000313" key="1">
    <source>
        <dbReference type="EMBL" id="TBU24993.1"/>
    </source>
</evidence>
<dbReference type="Proteomes" id="UP000292957">
    <property type="component" value="Unassembled WGS sequence"/>
</dbReference>
<organism evidence="1">
    <name type="scientific">Dichomitus squalens</name>
    <dbReference type="NCBI Taxonomy" id="114155"/>
    <lineage>
        <taxon>Eukaryota</taxon>
        <taxon>Fungi</taxon>
        <taxon>Dikarya</taxon>
        <taxon>Basidiomycota</taxon>
        <taxon>Agaricomycotina</taxon>
        <taxon>Agaricomycetes</taxon>
        <taxon>Polyporales</taxon>
        <taxon>Polyporaceae</taxon>
        <taxon>Dichomitus</taxon>
    </lineage>
</organism>
<dbReference type="AlphaFoldDB" id="A0A4V2JZG2"/>
<accession>A0A4V2JZG2</accession>